<dbReference type="PROSITE" id="PS00086">
    <property type="entry name" value="CYTOCHROME_P450"/>
    <property type="match status" value="1"/>
</dbReference>
<reference evidence="16" key="1">
    <citation type="submission" date="2025-08" db="UniProtKB">
        <authorList>
            <consortium name="RefSeq"/>
        </authorList>
    </citation>
    <scope>IDENTIFICATION</scope>
    <source>
        <tissue evidence="16">Whole Larva</tissue>
    </source>
</reference>
<dbReference type="PRINTS" id="PR00385">
    <property type="entry name" value="P450"/>
</dbReference>
<keyword evidence="11 13" id="KW-0503">Monooxygenase</keyword>
<keyword evidence="9 13" id="KW-0560">Oxidoreductase</keyword>
<dbReference type="Proteomes" id="UP000695000">
    <property type="component" value="Unplaced"/>
</dbReference>
<dbReference type="InterPro" id="IPR017972">
    <property type="entry name" value="Cyt_P450_CS"/>
</dbReference>
<keyword evidence="14" id="KW-0732">Signal</keyword>
<dbReference type="Pfam" id="PF00067">
    <property type="entry name" value="p450"/>
    <property type="match status" value="1"/>
</dbReference>
<evidence type="ECO:0000256" key="4">
    <source>
        <dbReference type="ARBA" id="ARBA00010617"/>
    </source>
</evidence>
<dbReference type="PRINTS" id="PR00463">
    <property type="entry name" value="EP450I"/>
</dbReference>
<keyword evidence="5 13" id="KW-0349">Heme</keyword>
<comment type="cofactor">
    <cofactor evidence="1">
        <name>heme</name>
        <dbReference type="ChEBI" id="CHEBI:30413"/>
    </cofactor>
</comment>
<evidence type="ECO:0000256" key="13">
    <source>
        <dbReference type="RuleBase" id="RU000461"/>
    </source>
</evidence>
<comment type="similarity">
    <text evidence="4 13">Belongs to the cytochrome P450 family.</text>
</comment>
<evidence type="ECO:0000256" key="7">
    <source>
        <dbReference type="ARBA" id="ARBA00022824"/>
    </source>
</evidence>
<protein>
    <submittedName>
        <fullName evidence="16">Cytochrome P450 6k1-like</fullName>
    </submittedName>
</protein>
<keyword evidence="12" id="KW-0472">Membrane</keyword>
<dbReference type="PANTHER" id="PTHR24292">
    <property type="entry name" value="CYTOCHROME P450"/>
    <property type="match status" value="1"/>
</dbReference>
<keyword evidence="7" id="KW-0256">Endoplasmic reticulum</keyword>
<evidence type="ECO:0000256" key="8">
    <source>
        <dbReference type="ARBA" id="ARBA00022848"/>
    </source>
</evidence>
<evidence type="ECO:0000256" key="10">
    <source>
        <dbReference type="ARBA" id="ARBA00023004"/>
    </source>
</evidence>
<evidence type="ECO:0000256" key="3">
    <source>
        <dbReference type="ARBA" id="ARBA00004406"/>
    </source>
</evidence>
<accession>A0ABM1MXP7</accession>
<keyword evidence="8" id="KW-0492">Microsome</keyword>
<dbReference type="RefSeq" id="XP_017779347.1">
    <property type="nucleotide sequence ID" value="XM_017923858.1"/>
</dbReference>
<dbReference type="Gene3D" id="1.10.630.10">
    <property type="entry name" value="Cytochrome P450"/>
    <property type="match status" value="1"/>
</dbReference>
<feature type="chain" id="PRO_5047435066" evidence="14">
    <location>
        <begin position="20"/>
        <end position="492"/>
    </location>
</feature>
<feature type="signal peptide" evidence="14">
    <location>
        <begin position="1"/>
        <end position="19"/>
    </location>
</feature>
<evidence type="ECO:0000256" key="14">
    <source>
        <dbReference type="SAM" id="SignalP"/>
    </source>
</evidence>
<dbReference type="CDD" id="cd11056">
    <property type="entry name" value="CYP6-like"/>
    <property type="match status" value="1"/>
</dbReference>
<comment type="subcellular location">
    <subcellularLocation>
        <location evidence="3">Endoplasmic reticulum membrane</location>
        <topology evidence="3">Peripheral membrane protein</topology>
    </subcellularLocation>
    <subcellularLocation>
        <location evidence="2">Microsome membrane</location>
        <topology evidence="2">Peripheral membrane protein</topology>
    </subcellularLocation>
</comment>
<evidence type="ECO:0000313" key="15">
    <source>
        <dbReference type="Proteomes" id="UP000695000"/>
    </source>
</evidence>
<sequence>MFVIIFLALVLFLIYKCITKNFDYWKKRGIPYLEPSFPFGNVFPCVIFKKSYSHLLAQFYNSSKESLVGYWIFNIPFLMIRSPELIKNIMVKDFDHFNERASSNNKVKTFFSDTLFSLDYHDWKLLRTKLSPSFTTSKMKNVMHIFNKSSKEMIEYLDEVSGDAVDCKQISSLLTANVFAASTFGYKINCFKDVDNEFFVYSKKIMVPTVANLVRFIAFFVVPEMADFFRIKLFKQSVLDFFRHHFRNVLRVREESGEKCNDFIDGYVQLKKEGNLGDGFIFDEDRLAAQAIQFFLAGFETTSSLISFTLYELAMNEDIQSKLRNEITDALALEDDGDFSYENIMDLSYFNKVMSESLRKYPTLPLIDRKCVKDYRIPGTDIIIEKETRCQIGILGLHNDPEFYPNPETFDPERFSPENVKTRPSHVYIPFGHGPHNCIGKRFGLLTAKTCIAQTLTKFRILPTESTPKRIEIDSKEFLIKPKDVFLKFEKL</sequence>
<keyword evidence="6 13" id="KW-0479">Metal-binding</keyword>
<dbReference type="InterPro" id="IPR050476">
    <property type="entry name" value="Insect_CytP450_Detox"/>
</dbReference>
<evidence type="ECO:0000256" key="6">
    <source>
        <dbReference type="ARBA" id="ARBA00022723"/>
    </source>
</evidence>
<organism evidence="15 16">
    <name type="scientific">Nicrophorus vespilloides</name>
    <name type="common">Boreal carrion beetle</name>
    <dbReference type="NCBI Taxonomy" id="110193"/>
    <lineage>
        <taxon>Eukaryota</taxon>
        <taxon>Metazoa</taxon>
        <taxon>Ecdysozoa</taxon>
        <taxon>Arthropoda</taxon>
        <taxon>Hexapoda</taxon>
        <taxon>Insecta</taxon>
        <taxon>Pterygota</taxon>
        <taxon>Neoptera</taxon>
        <taxon>Endopterygota</taxon>
        <taxon>Coleoptera</taxon>
        <taxon>Polyphaga</taxon>
        <taxon>Staphyliniformia</taxon>
        <taxon>Silphidae</taxon>
        <taxon>Nicrophorinae</taxon>
        <taxon>Nicrophorus</taxon>
    </lineage>
</organism>
<evidence type="ECO:0000256" key="5">
    <source>
        <dbReference type="ARBA" id="ARBA00022617"/>
    </source>
</evidence>
<dbReference type="GeneID" id="108564747"/>
<evidence type="ECO:0000313" key="16">
    <source>
        <dbReference type="RefSeq" id="XP_017779347.1"/>
    </source>
</evidence>
<name>A0ABM1MXP7_NICVS</name>
<gene>
    <name evidence="16" type="primary">LOC108564747</name>
</gene>
<evidence type="ECO:0000256" key="2">
    <source>
        <dbReference type="ARBA" id="ARBA00004174"/>
    </source>
</evidence>
<evidence type="ECO:0000256" key="9">
    <source>
        <dbReference type="ARBA" id="ARBA00023002"/>
    </source>
</evidence>
<dbReference type="InterPro" id="IPR036396">
    <property type="entry name" value="Cyt_P450_sf"/>
</dbReference>
<proteinExistence type="inferred from homology"/>
<dbReference type="InterPro" id="IPR001128">
    <property type="entry name" value="Cyt_P450"/>
</dbReference>
<dbReference type="PANTHER" id="PTHR24292:SF54">
    <property type="entry name" value="CYP9F3-RELATED"/>
    <property type="match status" value="1"/>
</dbReference>
<evidence type="ECO:0000256" key="1">
    <source>
        <dbReference type="ARBA" id="ARBA00001971"/>
    </source>
</evidence>
<keyword evidence="10 13" id="KW-0408">Iron</keyword>
<evidence type="ECO:0000256" key="11">
    <source>
        <dbReference type="ARBA" id="ARBA00023033"/>
    </source>
</evidence>
<dbReference type="InterPro" id="IPR002401">
    <property type="entry name" value="Cyt_P450_E_grp-I"/>
</dbReference>
<evidence type="ECO:0000256" key="12">
    <source>
        <dbReference type="ARBA" id="ARBA00023136"/>
    </source>
</evidence>
<keyword evidence="15" id="KW-1185">Reference proteome</keyword>
<dbReference type="SUPFAM" id="SSF48264">
    <property type="entry name" value="Cytochrome P450"/>
    <property type="match status" value="1"/>
</dbReference>